<gene>
    <name evidence="2" type="ORF">Taro_031775</name>
</gene>
<evidence type="ECO:0000313" key="3">
    <source>
        <dbReference type="Proteomes" id="UP000652761"/>
    </source>
</evidence>
<sequence length="136" mass="14390">MRWKPRSSRFDREVTAPNLTRISVTPSEIDGSSSSHVRYSPPTLGHSARLATDLSVRVSPRRAHSAGFAGQVVSSGAVSHVGQALLKRDSSACSSRLSLVRSTSAVTSAGADLCYDNSNNVEAPHARPDWSAAEAS</sequence>
<comment type="caution">
    <text evidence="2">The sequence shown here is derived from an EMBL/GenBank/DDBJ whole genome shotgun (WGS) entry which is preliminary data.</text>
</comment>
<reference evidence="2" key="1">
    <citation type="submission" date="2017-07" db="EMBL/GenBank/DDBJ databases">
        <title>Taro Niue Genome Assembly and Annotation.</title>
        <authorList>
            <person name="Atibalentja N."/>
            <person name="Keating K."/>
            <person name="Fields C.J."/>
        </authorList>
    </citation>
    <scope>NUCLEOTIDE SEQUENCE</scope>
    <source>
        <strain evidence="2">Niue_2</strain>
        <tissue evidence="2">Leaf</tissue>
    </source>
</reference>
<evidence type="ECO:0000256" key="1">
    <source>
        <dbReference type="SAM" id="MobiDB-lite"/>
    </source>
</evidence>
<evidence type="ECO:0000313" key="2">
    <source>
        <dbReference type="EMBL" id="MQL99057.1"/>
    </source>
</evidence>
<organism evidence="2 3">
    <name type="scientific">Colocasia esculenta</name>
    <name type="common">Wild taro</name>
    <name type="synonym">Arum esculentum</name>
    <dbReference type="NCBI Taxonomy" id="4460"/>
    <lineage>
        <taxon>Eukaryota</taxon>
        <taxon>Viridiplantae</taxon>
        <taxon>Streptophyta</taxon>
        <taxon>Embryophyta</taxon>
        <taxon>Tracheophyta</taxon>
        <taxon>Spermatophyta</taxon>
        <taxon>Magnoliopsida</taxon>
        <taxon>Liliopsida</taxon>
        <taxon>Araceae</taxon>
        <taxon>Aroideae</taxon>
        <taxon>Colocasieae</taxon>
        <taxon>Colocasia</taxon>
    </lineage>
</organism>
<protein>
    <submittedName>
        <fullName evidence="2">Uncharacterized protein</fullName>
    </submittedName>
</protein>
<keyword evidence="3" id="KW-1185">Reference proteome</keyword>
<feature type="region of interest" description="Disordered" evidence="1">
    <location>
        <begin position="21"/>
        <end position="44"/>
    </location>
</feature>
<proteinExistence type="predicted"/>
<dbReference type="Proteomes" id="UP000652761">
    <property type="component" value="Unassembled WGS sequence"/>
</dbReference>
<name>A0A843VXI1_COLES</name>
<dbReference type="AlphaFoldDB" id="A0A843VXI1"/>
<dbReference type="EMBL" id="NMUH01002287">
    <property type="protein sequence ID" value="MQL99057.1"/>
    <property type="molecule type" value="Genomic_DNA"/>
</dbReference>
<accession>A0A843VXI1</accession>
<feature type="compositionally biased region" description="Polar residues" evidence="1">
    <location>
        <begin position="21"/>
        <end position="37"/>
    </location>
</feature>